<dbReference type="RefSeq" id="WP_243604731.1">
    <property type="nucleotide sequence ID" value="NZ_JALGRD010000002.1"/>
</dbReference>
<organism evidence="3 4">
    <name type="scientific">Stutzerimonas marianensis</name>
    <dbReference type="NCBI Taxonomy" id="2929513"/>
    <lineage>
        <taxon>Bacteria</taxon>
        <taxon>Pseudomonadati</taxon>
        <taxon>Pseudomonadota</taxon>
        <taxon>Gammaproteobacteria</taxon>
        <taxon>Pseudomonadales</taxon>
        <taxon>Pseudomonadaceae</taxon>
        <taxon>Stutzerimonas</taxon>
    </lineage>
</organism>
<name>A0A9X1W381_9GAMM</name>
<keyword evidence="4" id="KW-1185">Reference proteome</keyword>
<evidence type="ECO:0000259" key="2">
    <source>
        <dbReference type="Pfam" id="PF14346"/>
    </source>
</evidence>
<evidence type="ECO:0000313" key="3">
    <source>
        <dbReference type="EMBL" id="MCJ0972542.1"/>
    </source>
</evidence>
<dbReference type="EMBL" id="JALGRD010000002">
    <property type="protein sequence ID" value="MCJ0972542.1"/>
    <property type="molecule type" value="Genomic_DNA"/>
</dbReference>
<evidence type="ECO:0000313" key="4">
    <source>
        <dbReference type="Proteomes" id="UP001139682"/>
    </source>
</evidence>
<dbReference type="Gene3D" id="1.20.1270.390">
    <property type="match status" value="1"/>
</dbReference>
<comment type="caution">
    <text evidence="3">The sequence shown here is derived from an EMBL/GenBank/DDBJ whole genome shotgun (WGS) entry which is preliminary data.</text>
</comment>
<dbReference type="InterPro" id="IPR025511">
    <property type="entry name" value="DUF4398"/>
</dbReference>
<feature type="coiled-coil region" evidence="1">
    <location>
        <begin position="67"/>
        <end position="110"/>
    </location>
</feature>
<dbReference type="AlphaFoldDB" id="A0A9X1W381"/>
<dbReference type="PROSITE" id="PS51257">
    <property type="entry name" value="PROKAR_LIPOPROTEIN"/>
    <property type="match status" value="1"/>
</dbReference>
<dbReference type="Pfam" id="PF14346">
    <property type="entry name" value="DUF4398"/>
    <property type="match status" value="1"/>
</dbReference>
<feature type="domain" description="DUF4398" evidence="2">
    <location>
        <begin position="24"/>
        <end position="99"/>
    </location>
</feature>
<evidence type="ECO:0000256" key="1">
    <source>
        <dbReference type="SAM" id="Coils"/>
    </source>
</evidence>
<reference evidence="3" key="1">
    <citation type="submission" date="2022-03" db="EMBL/GenBank/DDBJ databases">
        <title>Pseudomonas marianensis sp. nov., a marine bacterium isolated from deep-sea sediments of the Mariana Trench.</title>
        <authorList>
            <person name="Wei Y."/>
        </authorList>
    </citation>
    <scope>NUCLEOTIDE SEQUENCE</scope>
    <source>
        <strain evidence="3">PS1</strain>
    </source>
</reference>
<protein>
    <submittedName>
        <fullName evidence="3">DUF4398 domain-containing protein</fullName>
    </submittedName>
</protein>
<dbReference type="Proteomes" id="UP001139682">
    <property type="component" value="Unassembled WGS sequence"/>
</dbReference>
<proteinExistence type="predicted"/>
<keyword evidence="1" id="KW-0175">Coiled coil</keyword>
<gene>
    <name evidence="3" type="ORF">MST27_04035</name>
</gene>
<sequence length="115" mass="12773">MKIPFLSVCALVLSGCATDPAPSEQLRLTEQAIVQARAVGATEQVPALRQAEDKLANATAAMKDRDYRRARLQAEQAELDARYAEAQVLNDKSELQLNELNRRIARLREQLGALR</sequence>
<accession>A0A9X1W381</accession>